<sequence length="69" mass="7551">MLLITCIPAGVAMWLMVSHSPGMMETAQAGQAIPNRIPANIKRFIRKLIFINSSSLHVEIPTQCPGNFS</sequence>
<protein>
    <submittedName>
        <fullName evidence="1">Uncharacterized protein</fullName>
    </submittedName>
</protein>
<evidence type="ECO:0000313" key="1">
    <source>
        <dbReference type="EMBL" id="PKY11327.1"/>
    </source>
</evidence>
<gene>
    <name evidence="1" type="ORF">B1757_04885</name>
</gene>
<accession>A0A2I1DN78</accession>
<proteinExistence type="predicted"/>
<comment type="caution">
    <text evidence="1">The sequence shown here is derived from an EMBL/GenBank/DDBJ whole genome shotgun (WGS) entry which is preliminary data.</text>
</comment>
<dbReference type="InParanoid" id="A0A2I1DN78"/>
<evidence type="ECO:0000313" key="2">
    <source>
        <dbReference type="Proteomes" id="UP000234329"/>
    </source>
</evidence>
<dbReference type="AlphaFoldDB" id="A0A2I1DN78"/>
<name>A0A2I1DN78_9PROT</name>
<organism evidence="1 2">
    <name type="scientific">Acidithiobacillus marinus</name>
    <dbReference type="NCBI Taxonomy" id="187490"/>
    <lineage>
        <taxon>Bacteria</taxon>
        <taxon>Pseudomonadati</taxon>
        <taxon>Pseudomonadota</taxon>
        <taxon>Acidithiobacillia</taxon>
        <taxon>Acidithiobacillales</taxon>
        <taxon>Acidithiobacillaceae</taxon>
        <taxon>Acidithiobacillus</taxon>
    </lineage>
</organism>
<dbReference type="EMBL" id="MXAV01000017">
    <property type="protein sequence ID" value="PKY11327.1"/>
    <property type="molecule type" value="Genomic_DNA"/>
</dbReference>
<keyword evidence="2" id="KW-1185">Reference proteome</keyword>
<reference evidence="1 2" key="1">
    <citation type="submission" date="2017-03" db="EMBL/GenBank/DDBJ databases">
        <title>Draft genime sequence of the acidophilic sulfur-oxidizing bacterium Acidithiobacillus sp. SH, isolated from seawater.</title>
        <authorList>
            <person name="Sharmin S."/>
            <person name="Tokuhisa M."/>
            <person name="Kanao T."/>
            <person name="Kamimura K."/>
        </authorList>
    </citation>
    <scope>NUCLEOTIDE SEQUENCE [LARGE SCALE GENOMIC DNA]</scope>
    <source>
        <strain evidence="1 2">SH</strain>
    </source>
</reference>
<dbReference type="Proteomes" id="UP000234329">
    <property type="component" value="Unassembled WGS sequence"/>
</dbReference>